<organism evidence="9 10">
    <name type="scientific">Thecamonas trahens ATCC 50062</name>
    <dbReference type="NCBI Taxonomy" id="461836"/>
    <lineage>
        <taxon>Eukaryota</taxon>
        <taxon>Apusozoa</taxon>
        <taxon>Apusomonadida</taxon>
        <taxon>Apusomonadidae</taxon>
        <taxon>Thecamonas</taxon>
    </lineage>
</organism>
<evidence type="ECO:0000256" key="3">
    <source>
        <dbReference type="ARBA" id="ARBA00022679"/>
    </source>
</evidence>
<feature type="compositionally biased region" description="Low complexity" evidence="7">
    <location>
        <begin position="134"/>
        <end position="143"/>
    </location>
</feature>
<keyword evidence="2" id="KW-0723">Serine/threonine-protein kinase</keyword>
<evidence type="ECO:0000259" key="8">
    <source>
        <dbReference type="PROSITE" id="PS50011"/>
    </source>
</evidence>
<feature type="compositionally biased region" description="Low complexity" evidence="7">
    <location>
        <begin position="370"/>
        <end position="384"/>
    </location>
</feature>
<dbReference type="AlphaFoldDB" id="A0A0L0D1W1"/>
<dbReference type="SUPFAM" id="SSF56112">
    <property type="entry name" value="Protein kinase-like (PK-like)"/>
    <property type="match status" value="1"/>
</dbReference>
<dbReference type="CDD" id="cd14137">
    <property type="entry name" value="STKc_GSK3"/>
    <property type="match status" value="1"/>
</dbReference>
<dbReference type="GO" id="GO:0004674">
    <property type="term" value="F:protein serine/threonine kinase activity"/>
    <property type="evidence" value="ECO:0007669"/>
    <property type="project" value="UniProtKB-KW"/>
</dbReference>
<dbReference type="GO" id="GO:0005524">
    <property type="term" value="F:ATP binding"/>
    <property type="evidence" value="ECO:0007669"/>
    <property type="project" value="UniProtKB-KW"/>
</dbReference>
<dbReference type="InterPro" id="IPR000719">
    <property type="entry name" value="Prot_kinase_dom"/>
</dbReference>
<dbReference type="PANTHER" id="PTHR24057">
    <property type="entry name" value="GLYCOGEN SYNTHASE KINASE-3 ALPHA"/>
    <property type="match status" value="1"/>
</dbReference>
<dbReference type="GO" id="GO:0007165">
    <property type="term" value="P:signal transduction"/>
    <property type="evidence" value="ECO:0007669"/>
    <property type="project" value="TreeGrafter"/>
</dbReference>
<dbReference type="InterPro" id="IPR008271">
    <property type="entry name" value="Ser/Thr_kinase_AS"/>
</dbReference>
<dbReference type="FunFam" id="1.10.510.10:FF:000624">
    <property type="entry name" value="Mitogen-activated protein kinase"/>
    <property type="match status" value="1"/>
</dbReference>
<dbReference type="PROSITE" id="PS00108">
    <property type="entry name" value="PROTEIN_KINASE_ST"/>
    <property type="match status" value="1"/>
</dbReference>
<feature type="region of interest" description="Disordered" evidence="7">
    <location>
        <begin position="370"/>
        <end position="390"/>
    </location>
</feature>
<dbReference type="InterPro" id="IPR050591">
    <property type="entry name" value="GSK-3"/>
</dbReference>
<evidence type="ECO:0000256" key="4">
    <source>
        <dbReference type="ARBA" id="ARBA00022741"/>
    </source>
</evidence>
<evidence type="ECO:0000313" key="9">
    <source>
        <dbReference type="EMBL" id="KNC46344.1"/>
    </source>
</evidence>
<dbReference type="SMART" id="SM00220">
    <property type="entry name" value="S_TKc"/>
    <property type="match status" value="1"/>
</dbReference>
<dbReference type="PROSITE" id="PS50011">
    <property type="entry name" value="PROTEIN_KINASE_DOM"/>
    <property type="match status" value="1"/>
</dbReference>
<gene>
    <name evidence="9" type="ORF">AMSG_02796</name>
</gene>
<dbReference type="Gene3D" id="1.10.510.10">
    <property type="entry name" value="Transferase(Phosphotransferase) domain 1"/>
    <property type="match status" value="1"/>
</dbReference>
<dbReference type="Pfam" id="PF00069">
    <property type="entry name" value="Pkinase"/>
    <property type="match status" value="1"/>
</dbReference>
<dbReference type="GO" id="GO:0005634">
    <property type="term" value="C:nucleus"/>
    <property type="evidence" value="ECO:0007669"/>
    <property type="project" value="TreeGrafter"/>
</dbReference>
<sequence length="493" mass="52958">MSSEHSVEDMEVESKALAARGGSTTQTRSKNRPTSRAADGSDDDDDGRRLRMSTSGASLAKPGSSGNMSVSDGPSRDPDEPHDVGISSDDGAASSASPPPGTAPPHMTQGHPDHGRSGSVGSRADSEQVTPPEAAGSSDGAADDGSVVVVSALTAADQVVELAYTNIEFVNSGAFGAVFRVRLVGSGKVCAIKKVPQDPKFKNRELQTMRHLAHPNLIELLYYFYSEDSSGVSHLCLVMDYLPSTVHKQARAYRKHRLRMPLFWVKLWTYQLLRGLAAIHASSLVHRDVKPQNLLVNRHTGLLKLCDFGTAKILTGDQPSTAYVCSRYYRAPELILGASHYSVAVDIWSAGCVLGELLLQRPLFRAATRSTSSSRSSRSSAPNARRGRRHERCISGAQLSVVAPTPLSRVLPSRVPPAAIDLLGQLLQYTPALRPACMDALAHPFFDELRAPAPELVECTPILTTIFDFTEAERACHPPELLAAIAGQPMPSP</sequence>
<feature type="compositionally biased region" description="Polar residues" evidence="7">
    <location>
        <begin position="22"/>
        <end position="34"/>
    </location>
</feature>
<reference evidence="9 10" key="1">
    <citation type="submission" date="2010-05" db="EMBL/GenBank/DDBJ databases">
        <title>The Genome Sequence of Thecamonas trahens ATCC 50062.</title>
        <authorList>
            <consortium name="The Broad Institute Genome Sequencing Platform"/>
            <person name="Russ C."/>
            <person name="Cuomo C."/>
            <person name="Shea T."/>
            <person name="Young S.K."/>
            <person name="Zeng Q."/>
            <person name="Koehrsen M."/>
            <person name="Haas B."/>
            <person name="Borodovsky M."/>
            <person name="Guigo R."/>
            <person name="Alvarado L."/>
            <person name="Berlin A."/>
            <person name="Bochicchio J."/>
            <person name="Borenstein D."/>
            <person name="Chapman S."/>
            <person name="Chen Z."/>
            <person name="Freedman E."/>
            <person name="Gellesch M."/>
            <person name="Goldberg J."/>
            <person name="Griggs A."/>
            <person name="Gujja S."/>
            <person name="Heilman E."/>
            <person name="Heiman D."/>
            <person name="Hepburn T."/>
            <person name="Howarth C."/>
            <person name="Jen D."/>
            <person name="Larson L."/>
            <person name="Mehta T."/>
            <person name="Park D."/>
            <person name="Pearson M."/>
            <person name="Roberts A."/>
            <person name="Saif S."/>
            <person name="Shenoy N."/>
            <person name="Sisk P."/>
            <person name="Stolte C."/>
            <person name="Sykes S."/>
            <person name="Thomson T."/>
            <person name="Walk T."/>
            <person name="White J."/>
            <person name="Yandava C."/>
            <person name="Burger G."/>
            <person name="Gray M.W."/>
            <person name="Holland P.W.H."/>
            <person name="King N."/>
            <person name="Lang F.B.F."/>
            <person name="Roger A.J."/>
            <person name="Ruiz-Trillo I."/>
            <person name="Lander E."/>
            <person name="Nusbaum C."/>
        </authorList>
    </citation>
    <scope>NUCLEOTIDE SEQUENCE [LARGE SCALE GENOMIC DNA]</scope>
    <source>
        <strain evidence="9 10">ATCC 50062</strain>
    </source>
</reference>
<keyword evidence="5 9" id="KW-0418">Kinase</keyword>
<dbReference type="Proteomes" id="UP000054408">
    <property type="component" value="Unassembled WGS sequence"/>
</dbReference>
<keyword evidence="10" id="KW-1185">Reference proteome</keyword>
<name>A0A0L0D1W1_THETB</name>
<feature type="compositionally biased region" description="Basic and acidic residues" evidence="7">
    <location>
        <begin position="74"/>
        <end position="83"/>
    </location>
</feature>
<dbReference type="GO" id="GO:0005737">
    <property type="term" value="C:cytoplasm"/>
    <property type="evidence" value="ECO:0007669"/>
    <property type="project" value="TreeGrafter"/>
</dbReference>
<evidence type="ECO:0000256" key="6">
    <source>
        <dbReference type="ARBA" id="ARBA00022840"/>
    </source>
</evidence>
<evidence type="ECO:0000313" key="10">
    <source>
        <dbReference type="Proteomes" id="UP000054408"/>
    </source>
</evidence>
<proteinExistence type="inferred from homology"/>
<dbReference type="GeneID" id="25562448"/>
<evidence type="ECO:0000256" key="1">
    <source>
        <dbReference type="ARBA" id="ARBA00005527"/>
    </source>
</evidence>
<evidence type="ECO:0000256" key="7">
    <source>
        <dbReference type="SAM" id="MobiDB-lite"/>
    </source>
</evidence>
<feature type="domain" description="Protein kinase" evidence="8">
    <location>
        <begin position="164"/>
        <end position="446"/>
    </location>
</feature>
<comment type="similarity">
    <text evidence="1">Belongs to the protein kinase superfamily. CMGC Ser/Thr protein kinase family. GSK-3 subfamily.</text>
</comment>
<evidence type="ECO:0000256" key="5">
    <source>
        <dbReference type="ARBA" id="ARBA00022777"/>
    </source>
</evidence>
<feature type="region of interest" description="Disordered" evidence="7">
    <location>
        <begin position="1"/>
        <end position="143"/>
    </location>
</feature>
<keyword evidence="3" id="KW-0808">Transferase</keyword>
<feature type="compositionally biased region" description="Basic and acidic residues" evidence="7">
    <location>
        <begin position="1"/>
        <end position="14"/>
    </location>
</feature>
<keyword evidence="6" id="KW-0067">ATP-binding</keyword>
<feature type="compositionally biased region" description="Low complexity" evidence="7">
    <location>
        <begin position="87"/>
        <end position="96"/>
    </location>
</feature>
<dbReference type="PANTHER" id="PTHR24057:SF0">
    <property type="entry name" value="PROTEIN KINASE SHAGGY-RELATED"/>
    <property type="match status" value="1"/>
</dbReference>
<accession>A0A0L0D1W1</accession>
<dbReference type="eggNOG" id="KOG0658">
    <property type="taxonomic scope" value="Eukaryota"/>
</dbReference>
<evidence type="ECO:0000256" key="2">
    <source>
        <dbReference type="ARBA" id="ARBA00022527"/>
    </source>
</evidence>
<dbReference type="OrthoDB" id="272141at2759"/>
<dbReference type="EMBL" id="GL349442">
    <property type="protein sequence ID" value="KNC46344.1"/>
    <property type="molecule type" value="Genomic_DNA"/>
</dbReference>
<dbReference type="InterPro" id="IPR039192">
    <property type="entry name" value="STKc_GSK3"/>
</dbReference>
<dbReference type="STRING" id="461836.A0A0L0D1W1"/>
<dbReference type="GO" id="GO:0030154">
    <property type="term" value="P:cell differentiation"/>
    <property type="evidence" value="ECO:0007669"/>
    <property type="project" value="TreeGrafter"/>
</dbReference>
<dbReference type="RefSeq" id="XP_013760637.1">
    <property type="nucleotide sequence ID" value="XM_013905183.1"/>
</dbReference>
<dbReference type="InterPro" id="IPR011009">
    <property type="entry name" value="Kinase-like_dom_sf"/>
</dbReference>
<dbReference type="Gene3D" id="3.30.200.20">
    <property type="entry name" value="Phosphorylase Kinase, domain 1"/>
    <property type="match status" value="1"/>
</dbReference>
<protein>
    <submittedName>
        <fullName evidence="9">CMGC/GSK protein kinase</fullName>
    </submittedName>
</protein>
<keyword evidence="4" id="KW-0547">Nucleotide-binding</keyword>